<accession>A0A914YYB8</accession>
<dbReference type="PANTHER" id="PTHR46219:SF5">
    <property type="entry name" value="SHKT DOMAIN-CONTAINING PROTEIN"/>
    <property type="match status" value="1"/>
</dbReference>
<dbReference type="Proteomes" id="UP000887577">
    <property type="component" value="Unplaced"/>
</dbReference>
<dbReference type="Gene3D" id="1.10.10.1940">
    <property type="match status" value="2"/>
</dbReference>
<keyword evidence="1 4" id="KW-0732">Signal</keyword>
<name>A0A914YYB8_9BILA</name>
<dbReference type="PROSITE" id="PS51670">
    <property type="entry name" value="SHKT"/>
    <property type="match status" value="1"/>
</dbReference>
<feature type="chain" id="PRO_5037846983" evidence="4">
    <location>
        <begin position="21"/>
        <end position="191"/>
    </location>
</feature>
<keyword evidence="6" id="KW-1185">Reference proteome</keyword>
<protein>
    <submittedName>
        <fullName evidence="7">ShKT domain-containing protein</fullName>
    </submittedName>
</protein>
<comment type="caution">
    <text evidence="3">Lacks conserved residue(s) required for the propagation of feature annotation.</text>
</comment>
<dbReference type="FunFam" id="1.10.10.1940:FF:000002">
    <property type="entry name" value="PHAryngeal gland Toxin-related"/>
    <property type="match status" value="2"/>
</dbReference>
<dbReference type="WBParaSite" id="PSU_v2.g4631.t1">
    <property type="protein sequence ID" value="PSU_v2.g4631.t1"/>
    <property type="gene ID" value="PSU_v2.g4631"/>
</dbReference>
<evidence type="ECO:0000256" key="4">
    <source>
        <dbReference type="SAM" id="SignalP"/>
    </source>
</evidence>
<evidence type="ECO:0000259" key="5">
    <source>
        <dbReference type="PROSITE" id="PS51670"/>
    </source>
</evidence>
<organism evidence="6 7">
    <name type="scientific">Panagrolaimus superbus</name>
    <dbReference type="NCBI Taxonomy" id="310955"/>
    <lineage>
        <taxon>Eukaryota</taxon>
        <taxon>Metazoa</taxon>
        <taxon>Ecdysozoa</taxon>
        <taxon>Nematoda</taxon>
        <taxon>Chromadorea</taxon>
        <taxon>Rhabditida</taxon>
        <taxon>Tylenchina</taxon>
        <taxon>Panagrolaimomorpha</taxon>
        <taxon>Panagrolaimoidea</taxon>
        <taxon>Panagrolaimidae</taxon>
        <taxon>Panagrolaimus</taxon>
    </lineage>
</organism>
<keyword evidence="2" id="KW-1015">Disulfide bond</keyword>
<evidence type="ECO:0000313" key="6">
    <source>
        <dbReference type="Proteomes" id="UP000887577"/>
    </source>
</evidence>
<evidence type="ECO:0000256" key="1">
    <source>
        <dbReference type="ARBA" id="ARBA00022729"/>
    </source>
</evidence>
<proteinExistence type="predicted"/>
<dbReference type="SMART" id="SM00254">
    <property type="entry name" value="ShKT"/>
    <property type="match status" value="2"/>
</dbReference>
<evidence type="ECO:0000313" key="7">
    <source>
        <dbReference type="WBParaSite" id="PSU_v2.g4631.t1"/>
    </source>
</evidence>
<dbReference type="PANTHER" id="PTHR46219">
    <property type="entry name" value="PROTEIN CBG11138"/>
    <property type="match status" value="1"/>
</dbReference>
<feature type="domain" description="ShKT" evidence="5">
    <location>
        <begin position="94"/>
        <end position="133"/>
    </location>
</feature>
<evidence type="ECO:0000256" key="3">
    <source>
        <dbReference type="PROSITE-ProRule" id="PRU01005"/>
    </source>
</evidence>
<reference evidence="7" key="1">
    <citation type="submission" date="2022-11" db="UniProtKB">
        <authorList>
            <consortium name="WormBaseParasite"/>
        </authorList>
    </citation>
    <scope>IDENTIFICATION</scope>
</reference>
<sequence>MIKFILFVYFIGASFDVIKGQNLVCLGALIDPDGTLSCPTGLTVDTATQSCCYTDTNGCSAALLENGVYICPTTLTLTDAVLCCNGTTTTNTTCRDAIGPRGYSDCPARASLCNNTVYYTLMTQQCPLTCGRCNSTTSTSTSTIISTTCVDLAASGRTTDCPNVAYLCTNALYRSVMRVQCPRTCGFCTTG</sequence>
<dbReference type="AlphaFoldDB" id="A0A914YYB8"/>
<dbReference type="InterPro" id="IPR003582">
    <property type="entry name" value="ShKT_dom"/>
</dbReference>
<dbReference type="Pfam" id="PF01549">
    <property type="entry name" value="ShK"/>
    <property type="match status" value="2"/>
</dbReference>
<evidence type="ECO:0000256" key="2">
    <source>
        <dbReference type="ARBA" id="ARBA00023157"/>
    </source>
</evidence>
<feature type="signal peptide" evidence="4">
    <location>
        <begin position="1"/>
        <end position="20"/>
    </location>
</feature>